<keyword evidence="4" id="KW-1185">Reference proteome</keyword>
<dbReference type="OrthoDB" id="7335480at2"/>
<evidence type="ECO:0000313" key="4">
    <source>
        <dbReference type="Proteomes" id="UP000321533"/>
    </source>
</evidence>
<evidence type="ECO:0000313" key="3">
    <source>
        <dbReference type="EMBL" id="QEC66559.1"/>
    </source>
</evidence>
<dbReference type="InterPro" id="IPR006626">
    <property type="entry name" value="PbH1"/>
</dbReference>
<dbReference type="Gene3D" id="2.160.20.10">
    <property type="entry name" value="Single-stranded right-handed beta-helix, Pectin lyase-like"/>
    <property type="match status" value="2"/>
</dbReference>
<evidence type="ECO:0000256" key="1">
    <source>
        <dbReference type="SAM" id="SignalP"/>
    </source>
</evidence>
<proteinExistence type="predicted"/>
<reference evidence="3 4" key="1">
    <citation type="journal article" date="2016" name="Int. J. Syst. Evol. Microbiol.">
        <title>Panacibacter ginsenosidivorans gen. nov., sp. nov., with ginsenoside converting activity isolated from soil of a ginseng field.</title>
        <authorList>
            <person name="Siddiqi M.Z."/>
            <person name="Muhammad Shafi S."/>
            <person name="Choi K.D."/>
            <person name="Im W.T."/>
        </authorList>
    </citation>
    <scope>NUCLEOTIDE SEQUENCE [LARGE SCALE GENOMIC DNA]</scope>
    <source>
        <strain evidence="3 4">Gsoil1550</strain>
    </source>
</reference>
<feature type="chain" id="PRO_5022930033" description="PA14 domain-containing protein" evidence="1">
    <location>
        <begin position="18"/>
        <end position="715"/>
    </location>
</feature>
<keyword evidence="1" id="KW-0732">Signal</keyword>
<dbReference type="SUPFAM" id="SSF56988">
    <property type="entry name" value="Anthrax protective antigen"/>
    <property type="match status" value="1"/>
</dbReference>
<sequence length="715" mass="81528">MKYCTLFFLLFPLFTAAEIPLEKGMIINESVTIISGNYFLSADTSLKKPLIIIDGKDIVVDFNNAILQDSTDMQHPDLFHGLAILIKKGSSNIVLKNANIHGYKIAVLADGVSNLTIDNSNFSYNYRQQLHSNWKREDISDWMSFHHNENNEWLRYGAGIYLNHCTKATIKNNIVNNSQCGLLMTGCDSAEVYDNNFSFNSALGIGMYRSSYNHVYHNRLDFNVRGFSSGKYYRGQDSAGILVFEQCSNNIFAYNSVTHSGDGFFLWAGQHTMDTGEGGCNDNIIYSNDFSYAPTNGVEVTFSRNYIRQNTINGCDNGIWGGYSYNTSILENRFLNNNIAIAIEHGQMNSILVNGFNNNNTSIKLWSREKQPADWAYAKKRNTKSKDYEIAGNRFQNEKIVYDIMGSDSLLLAWNSKYSCDKSYKLGERISTLDTTRENDRVASFNLDKKDTAINFIPNKTIPFNSFHYGRNNIRITPWGPYDFNYPLLFLDSINNGNYYFSILHQPGSWKEIKSNGFKIINSIGDQVIAKADSSVKDRSIQLQYTGSAFTDMFGKKYDAGKPYIFSYDEFDPLSTWNVNFYKWKRSNNPNNNYKSFINALPDPDFSTTTKQIDYTWWGSPGNGLPKDSFAVVATTTMNLPADDYEISVTADDMVKLFIDKKKVIDAWNKKFTELDENTHHSVKMHLEGKHTFLIVHAENDGLADLIFYIKPYRK</sequence>
<protein>
    <recommendedName>
        <fullName evidence="2">PA14 domain-containing protein</fullName>
    </recommendedName>
</protein>
<dbReference type="InterPro" id="IPR022441">
    <property type="entry name" value="Para_beta_helix_rpt-2"/>
</dbReference>
<dbReference type="AlphaFoldDB" id="A0A5B8V5S6"/>
<dbReference type="Pfam" id="PF13229">
    <property type="entry name" value="Beta_helix"/>
    <property type="match status" value="1"/>
</dbReference>
<dbReference type="InterPro" id="IPR039448">
    <property type="entry name" value="Beta_helix"/>
</dbReference>
<dbReference type="InterPro" id="IPR037524">
    <property type="entry name" value="PA14/GLEYA"/>
</dbReference>
<dbReference type="RefSeq" id="WP_147188359.1">
    <property type="nucleotide sequence ID" value="NZ_CP042435.1"/>
</dbReference>
<feature type="domain" description="PA14" evidence="2">
    <location>
        <begin position="587"/>
        <end position="715"/>
    </location>
</feature>
<evidence type="ECO:0000259" key="2">
    <source>
        <dbReference type="PROSITE" id="PS51820"/>
    </source>
</evidence>
<dbReference type="InterPro" id="IPR012334">
    <property type="entry name" value="Pectin_lyas_fold"/>
</dbReference>
<organism evidence="3 4">
    <name type="scientific">Panacibacter ginsenosidivorans</name>
    <dbReference type="NCBI Taxonomy" id="1813871"/>
    <lineage>
        <taxon>Bacteria</taxon>
        <taxon>Pseudomonadati</taxon>
        <taxon>Bacteroidota</taxon>
        <taxon>Chitinophagia</taxon>
        <taxon>Chitinophagales</taxon>
        <taxon>Chitinophagaceae</taxon>
        <taxon>Panacibacter</taxon>
    </lineage>
</organism>
<dbReference type="EMBL" id="CP042435">
    <property type="protein sequence ID" value="QEC66559.1"/>
    <property type="molecule type" value="Genomic_DNA"/>
</dbReference>
<dbReference type="Proteomes" id="UP000321533">
    <property type="component" value="Chromosome"/>
</dbReference>
<name>A0A5B8V5S6_9BACT</name>
<dbReference type="SMART" id="SM00710">
    <property type="entry name" value="PbH1"/>
    <property type="match status" value="8"/>
</dbReference>
<dbReference type="Pfam" id="PF07691">
    <property type="entry name" value="PA14"/>
    <property type="match status" value="1"/>
</dbReference>
<gene>
    <name evidence="3" type="ORF">FRZ67_04325</name>
</gene>
<dbReference type="InterPro" id="IPR011658">
    <property type="entry name" value="PA14_dom"/>
</dbReference>
<dbReference type="Gene3D" id="3.90.182.10">
    <property type="entry name" value="Toxin - Anthrax Protective Antigen,domain 1"/>
    <property type="match status" value="1"/>
</dbReference>
<feature type="signal peptide" evidence="1">
    <location>
        <begin position="1"/>
        <end position="17"/>
    </location>
</feature>
<dbReference type="KEGG" id="pgin:FRZ67_04325"/>
<accession>A0A5B8V5S6</accession>
<dbReference type="NCBIfam" id="TIGR03804">
    <property type="entry name" value="para_beta_helix"/>
    <property type="match status" value="1"/>
</dbReference>
<dbReference type="PROSITE" id="PS51820">
    <property type="entry name" value="PA14"/>
    <property type="match status" value="1"/>
</dbReference>
<dbReference type="SUPFAM" id="SSF51126">
    <property type="entry name" value="Pectin lyase-like"/>
    <property type="match status" value="2"/>
</dbReference>
<dbReference type="InterPro" id="IPR011050">
    <property type="entry name" value="Pectin_lyase_fold/virulence"/>
</dbReference>